<dbReference type="eggNOG" id="ENOG50338IP">
    <property type="taxonomic scope" value="Bacteria"/>
</dbReference>
<dbReference type="PATRIC" id="fig|862908.3.peg.3046"/>
<feature type="transmembrane region" description="Helical" evidence="1">
    <location>
        <begin position="6"/>
        <end position="27"/>
    </location>
</feature>
<dbReference type="AlphaFoldDB" id="E1X004"/>
<feature type="transmembrane region" description="Helical" evidence="1">
    <location>
        <begin position="119"/>
        <end position="141"/>
    </location>
</feature>
<feature type="transmembrane region" description="Helical" evidence="1">
    <location>
        <begin position="191"/>
        <end position="218"/>
    </location>
</feature>
<sequence>MGAEILNVAEFFFMTLALGIGLFTWIASPKLTGAGFQKLINSVCLGSVSIGFLIHLSYGTLTDPVSRIYYIAIAAFFLIRQLHKDEKTIFMWVLFVVHNLAMLYLLMDFQNGWSTQYRFGLSSAILNGIITYAMILGHYYLVVPKLSEKPLKICVLILWAILAIKVVWSSYETYQNWGFFKEFTQLGGGYAFNWLMLTMRVGWGYVVIFAMSIFTWKLVKIRSTQSATGVLYAMTIFVFVGELVSAYLYFKYGLLI</sequence>
<feature type="transmembrane region" description="Helical" evidence="1">
    <location>
        <begin position="153"/>
        <end position="171"/>
    </location>
</feature>
<feature type="transmembrane region" description="Helical" evidence="1">
    <location>
        <begin position="64"/>
        <end position="82"/>
    </location>
</feature>
<dbReference type="EMBL" id="FQ312005">
    <property type="protein sequence ID" value="CBW27940.1"/>
    <property type="molecule type" value="Genomic_DNA"/>
</dbReference>
<keyword evidence="3" id="KW-1185">Reference proteome</keyword>
<organism evidence="2 3">
    <name type="scientific">Halobacteriovorax marinus (strain ATCC BAA-682 / DSM 15412 / SJ)</name>
    <name type="common">Bacteriovorax marinus</name>
    <dbReference type="NCBI Taxonomy" id="862908"/>
    <lineage>
        <taxon>Bacteria</taxon>
        <taxon>Pseudomonadati</taxon>
        <taxon>Bdellovibrionota</taxon>
        <taxon>Bacteriovoracia</taxon>
        <taxon>Bacteriovoracales</taxon>
        <taxon>Halobacteriovoraceae</taxon>
        <taxon>Halobacteriovorax</taxon>
    </lineage>
</organism>
<protein>
    <submittedName>
        <fullName evidence="2">Membrane protein</fullName>
    </submittedName>
</protein>
<reference evidence="3" key="1">
    <citation type="journal article" date="2013" name="ISME J.">
        <title>A small predatory core genome in the divergent marine Bacteriovorax marinus SJ and the terrestrial Bdellovibrio bacteriovorus.</title>
        <authorList>
            <person name="Crossman L.C."/>
            <person name="Chen H."/>
            <person name="Cerdeno-Tarraga A.M."/>
            <person name="Brooks K."/>
            <person name="Quail M.A."/>
            <person name="Pineiro S.A."/>
            <person name="Hobley L."/>
            <person name="Sockett R.E."/>
            <person name="Bentley S.D."/>
            <person name="Parkhill J."/>
            <person name="Williams H.N."/>
            <person name="Stine O.C."/>
        </authorList>
    </citation>
    <scope>NUCLEOTIDE SEQUENCE [LARGE SCALE GENOMIC DNA]</scope>
    <source>
        <strain evidence="3">ATCC BAA-682 / DSM 15412 / SJ</strain>
    </source>
</reference>
<proteinExistence type="predicted"/>
<dbReference type="KEGG" id="bmx:BMS_3187"/>
<dbReference type="OrthoDB" id="5290318at2"/>
<name>E1X004_HALMS</name>
<dbReference type="STRING" id="862908.BMS_3187"/>
<feature type="transmembrane region" description="Helical" evidence="1">
    <location>
        <begin position="89"/>
        <end position="107"/>
    </location>
</feature>
<evidence type="ECO:0000313" key="3">
    <source>
        <dbReference type="Proteomes" id="UP000008963"/>
    </source>
</evidence>
<keyword evidence="1" id="KW-0472">Membrane</keyword>
<feature type="transmembrane region" description="Helical" evidence="1">
    <location>
        <begin position="230"/>
        <end position="250"/>
    </location>
</feature>
<dbReference type="HOGENOM" id="CLU_1114985_0_0_7"/>
<evidence type="ECO:0000256" key="1">
    <source>
        <dbReference type="SAM" id="Phobius"/>
    </source>
</evidence>
<dbReference type="RefSeq" id="WP_014245710.1">
    <property type="nucleotide sequence ID" value="NC_016620.1"/>
</dbReference>
<feature type="transmembrane region" description="Helical" evidence="1">
    <location>
        <begin position="39"/>
        <end position="58"/>
    </location>
</feature>
<keyword evidence="1" id="KW-0812">Transmembrane</keyword>
<dbReference type="Proteomes" id="UP000008963">
    <property type="component" value="Chromosome"/>
</dbReference>
<accession>E1X004</accession>
<evidence type="ECO:0000313" key="2">
    <source>
        <dbReference type="EMBL" id="CBW27940.1"/>
    </source>
</evidence>
<gene>
    <name evidence="2" type="ordered locus">BMS_3187</name>
</gene>
<keyword evidence="1" id="KW-1133">Transmembrane helix</keyword>